<dbReference type="EMBL" id="UINC01067377">
    <property type="protein sequence ID" value="SVB98988.1"/>
    <property type="molecule type" value="Genomic_DNA"/>
</dbReference>
<dbReference type="PROSITE" id="PS51197">
    <property type="entry name" value="HTH_RRF2_2"/>
    <property type="match status" value="1"/>
</dbReference>
<dbReference type="AlphaFoldDB" id="A0A382IHD7"/>
<dbReference type="InterPro" id="IPR000944">
    <property type="entry name" value="Tscrpt_reg_Rrf2"/>
</dbReference>
<dbReference type="Gene3D" id="1.10.10.10">
    <property type="entry name" value="Winged helix-like DNA-binding domain superfamily/Winged helix DNA-binding domain"/>
    <property type="match status" value="1"/>
</dbReference>
<protein>
    <recommendedName>
        <fullName evidence="2">HTH iclR-type domain-containing protein</fullName>
    </recommendedName>
</protein>
<evidence type="ECO:0000313" key="1">
    <source>
        <dbReference type="EMBL" id="SVB98988.1"/>
    </source>
</evidence>
<reference evidence="1" key="1">
    <citation type="submission" date="2018-05" db="EMBL/GenBank/DDBJ databases">
        <authorList>
            <person name="Lanie J.A."/>
            <person name="Ng W.-L."/>
            <person name="Kazmierczak K.M."/>
            <person name="Andrzejewski T.M."/>
            <person name="Davidsen T.M."/>
            <person name="Wayne K.J."/>
            <person name="Tettelin H."/>
            <person name="Glass J.I."/>
            <person name="Rusch D."/>
            <person name="Podicherti R."/>
            <person name="Tsui H.-C.T."/>
            <person name="Winkler M.E."/>
        </authorList>
    </citation>
    <scope>NUCLEOTIDE SEQUENCE</scope>
</reference>
<gene>
    <name evidence="1" type="ORF">METZ01_LOCUS251842</name>
</gene>
<dbReference type="InterPro" id="IPR036388">
    <property type="entry name" value="WH-like_DNA-bd_sf"/>
</dbReference>
<sequence>MMRINKLTDYGIVVMTRIADMDQNRVHTAREISEDTRIPLPTVTRLL</sequence>
<organism evidence="1">
    <name type="scientific">marine metagenome</name>
    <dbReference type="NCBI Taxonomy" id="408172"/>
    <lineage>
        <taxon>unclassified sequences</taxon>
        <taxon>metagenomes</taxon>
        <taxon>ecological metagenomes</taxon>
    </lineage>
</organism>
<name>A0A382IHD7_9ZZZZ</name>
<feature type="non-terminal residue" evidence="1">
    <location>
        <position position="47"/>
    </location>
</feature>
<proteinExistence type="predicted"/>
<accession>A0A382IHD7</accession>
<evidence type="ECO:0008006" key="2">
    <source>
        <dbReference type="Google" id="ProtNLM"/>
    </source>
</evidence>